<dbReference type="PANTHER" id="PTHR11579:SF0">
    <property type="entry name" value="PROTEIN-L-ISOASPARTATE(D-ASPARTATE) O-METHYLTRANSFERASE"/>
    <property type="match status" value="1"/>
</dbReference>
<name>A0ABU6CNU1_9ACTN</name>
<dbReference type="EC" id="2.1.1.77" evidence="3"/>
<evidence type="ECO:0000256" key="5">
    <source>
        <dbReference type="ARBA" id="ARBA00022490"/>
    </source>
</evidence>
<dbReference type="EMBL" id="JAOZYB010000357">
    <property type="protein sequence ID" value="MEB3966368.1"/>
    <property type="molecule type" value="Genomic_DNA"/>
</dbReference>
<dbReference type="SUPFAM" id="SSF53335">
    <property type="entry name" value="S-adenosyl-L-methionine-dependent methyltransferases"/>
    <property type="match status" value="1"/>
</dbReference>
<dbReference type="GO" id="GO:0032259">
    <property type="term" value="P:methylation"/>
    <property type="evidence" value="ECO:0007669"/>
    <property type="project" value="UniProtKB-KW"/>
</dbReference>
<evidence type="ECO:0000256" key="7">
    <source>
        <dbReference type="ARBA" id="ARBA00022679"/>
    </source>
</evidence>
<keyword evidence="6 12" id="KW-0489">Methyltransferase</keyword>
<evidence type="ECO:0000256" key="2">
    <source>
        <dbReference type="ARBA" id="ARBA00005369"/>
    </source>
</evidence>
<evidence type="ECO:0000256" key="1">
    <source>
        <dbReference type="ARBA" id="ARBA00004496"/>
    </source>
</evidence>
<evidence type="ECO:0000256" key="6">
    <source>
        <dbReference type="ARBA" id="ARBA00022603"/>
    </source>
</evidence>
<evidence type="ECO:0000256" key="4">
    <source>
        <dbReference type="ARBA" id="ARBA00013346"/>
    </source>
</evidence>
<comment type="subcellular location">
    <subcellularLocation>
        <location evidence="1">Cytoplasm</location>
    </subcellularLocation>
</comment>
<keyword evidence="5" id="KW-0963">Cytoplasm</keyword>
<gene>
    <name evidence="12" type="primary">fxlM</name>
    <name evidence="12" type="ORF">OKJ48_40000</name>
</gene>
<comment type="caution">
    <text evidence="12">The sequence shown here is derived from an EMBL/GenBank/DDBJ whole genome shotgun (WGS) entry which is preliminary data.</text>
</comment>
<dbReference type="InterPro" id="IPR029063">
    <property type="entry name" value="SAM-dependent_MTases_sf"/>
</dbReference>
<dbReference type="NCBIfam" id="TIGR04364">
    <property type="entry name" value="methyltran_FxLD"/>
    <property type="match status" value="1"/>
</dbReference>
<accession>A0ABU6CNU1</accession>
<evidence type="ECO:0000256" key="10">
    <source>
        <dbReference type="ARBA" id="ARBA00031323"/>
    </source>
</evidence>
<keyword evidence="7" id="KW-0808">Transferase</keyword>
<dbReference type="Proteomes" id="UP001352223">
    <property type="component" value="Unassembled WGS sequence"/>
</dbReference>
<evidence type="ECO:0000256" key="9">
    <source>
        <dbReference type="ARBA" id="ARBA00030757"/>
    </source>
</evidence>
<organism evidence="12 13">
    <name type="scientific">Streptomyces kunmingensis</name>
    <dbReference type="NCBI Taxonomy" id="68225"/>
    <lineage>
        <taxon>Bacteria</taxon>
        <taxon>Bacillati</taxon>
        <taxon>Actinomycetota</taxon>
        <taxon>Actinomycetes</taxon>
        <taxon>Kitasatosporales</taxon>
        <taxon>Streptomycetaceae</taxon>
        <taxon>Streptomyces</taxon>
    </lineage>
</organism>
<evidence type="ECO:0000313" key="12">
    <source>
        <dbReference type="EMBL" id="MEB3966368.1"/>
    </source>
</evidence>
<dbReference type="GO" id="GO:0008168">
    <property type="term" value="F:methyltransferase activity"/>
    <property type="evidence" value="ECO:0007669"/>
    <property type="project" value="UniProtKB-KW"/>
</dbReference>
<proteinExistence type="inferred from homology"/>
<dbReference type="PANTHER" id="PTHR11579">
    <property type="entry name" value="PROTEIN-L-ISOASPARTATE O-METHYLTRANSFERASE"/>
    <property type="match status" value="1"/>
</dbReference>
<evidence type="ECO:0000256" key="8">
    <source>
        <dbReference type="ARBA" id="ARBA00022691"/>
    </source>
</evidence>
<evidence type="ECO:0000313" key="13">
    <source>
        <dbReference type="Proteomes" id="UP001352223"/>
    </source>
</evidence>
<dbReference type="RefSeq" id="WP_324775582.1">
    <property type="nucleotide sequence ID" value="NZ_BAAATS010000051.1"/>
</dbReference>
<evidence type="ECO:0000256" key="3">
    <source>
        <dbReference type="ARBA" id="ARBA00011890"/>
    </source>
</evidence>
<sequence length="397" mass="43046">MSQTKADELRNALVDDILTQRHLPAAVERALRTVPRETFLPGIKLEDAYTDQAVTIKDHPDGGPLPLSCASVPSVVAMMLAQLAAKPDDNILEVGAGTGYNAALLAELAHEGKVTAVDIDADVALHARTTLNAAGYERVKVLERDGLLHVWESAPYDRIMATVGVWDIPTTWWSQLLDGGRLVLPLRWRGQTRSVALTRHGDTLVSDAMELCGFVPIIGQTSEKTALLTATGSVRVHYDADQAVDASALANTLAHAPCRGAWSAQRIGKGETFDGVWLRATASDDRVCRLEVTPEAVQQDLVRKPAMPSRSPALIDGDSLAYLTYRREDADPQRPFQLGAAAYGPHGESLAQHLIAHIEAWGADRTALPRMTITPVETAPPTGHTIEKWESRITLAY</sequence>
<keyword evidence="13" id="KW-1185">Reference proteome</keyword>
<evidence type="ECO:0000256" key="11">
    <source>
        <dbReference type="ARBA" id="ARBA00031350"/>
    </source>
</evidence>
<keyword evidence="8" id="KW-0949">S-adenosyl-L-methionine</keyword>
<dbReference type="CDD" id="cd02440">
    <property type="entry name" value="AdoMet_MTases"/>
    <property type="match status" value="1"/>
</dbReference>
<comment type="similarity">
    <text evidence="2">Belongs to the methyltransferase superfamily. L-isoaspartyl/D-aspartyl protein methyltransferase family.</text>
</comment>
<reference evidence="12 13" key="1">
    <citation type="submission" date="2022-10" db="EMBL/GenBank/DDBJ databases">
        <authorList>
            <person name="Xie J."/>
            <person name="Shen N."/>
        </authorList>
    </citation>
    <scope>NUCLEOTIDE SEQUENCE [LARGE SCALE GENOMIC DNA]</scope>
    <source>
        <strain evidence="12 13">DSM 41681</strain>
    </source>
</reference>
<dbReference type="Gene3D" id="3.40.50.150">
    <property type="entry name" value="Vaccinia Virus protein VP39"/>
    <property type="match status" value="1"/>
</dbReference>
<dbReference type="InterPro" id="IPR027573">
    <property type="entry name" value="Methyltran_FxLD"/>
</dbReference>
<dbReference type="Pfam" id="PF01135">
    <property type="entry name" value="PCMT"/>
    <property type="match status" value="1"/>
</dbReference>
<protein>
    <recommendedName>
        <fullName evidence="4">Protein-L-isoaspartate O-methyltransferase</fullName>
        <ecNumber evidence="3">2.1.1.77</ecNumber>
    </recommendedName>
    <alternativeName>
        <fullName evidence="11">L-isoaspartyl protein carboxyl methyltransferase</fullName>
    </alternativeName>
    <alternativeName>
        <fullName evidence="9">Protein L-isoaspartyl methyltransferase</fullName>
    </alternativeName>
    <alternativeName>
        <fullName evidence="10">Protein-beta-aspartate methyltransferase</fullName>
    </alternativeName>
</protein>
<dbReference type="InterPro" id="IPR000682">
    <property type="entry name" value="PCMT"/>
</dbReference>